<gene>
    <name evidence="1" type="ORF">AHOG_19605</name>
</gene>
<dbReference type="RefSeq" id="WP_093942668.1">
    <property type="nucleotide sequence ID" value="NZ_CP022521.1"/>
</dbReference>
<evidence type="ECO:0000313" key="2">
    <source>
        <dbReference type="Proteomes" id="UP000204221"/>
    </source>
</evidence>
<proteinExistence type="predicted"/>
<reference evidence="1 2" key="1">
    <citation type="submission" date="2017-07" db="EMBL/GenBank/DDBJ databases">
        <title>Complete genome sequence of Actinoalloteichus hoggarensis DSM 45943, type strain of Actinoalloteichus hoggarensis.</title>
        <authorList>
            <person name="Ruckert C."/>
            <person name="Nouioui I."/>
            <person name="Willmese J."/>
            <person name="van Wezel G."/>
            <person name="Klenk H.-P."/>
            <person name="Kalinowski J."/>
            <person name="Zotchev S.B."/>
        </authorList>
    </citation>
    <scope>NUCLEOTIDE SEQUENCE [LARGE SCALE GENOMIC DNA]</scope>
    <source>
        <strain evidence="1 2">DSM 45943</strain>
    </source>
</reference>
<accession>A0A221W785</accession>
<dbReference type="EMBL" id="CP022521">
    <property type="protein sequence ID" value="ASO21543.1"/>
    <property type="molecule type" value="Genomic_DNA"/>
</dbReference>
<sequence>MDKVNVTLLNLSAEMRRLRRYVSKVPVHTEKIRDRHSEFARSAATLLVEVSYARDQYPD</sequence>
<name>A0A221W785_9PSEU</name>
<protein>
    <submittedName>
        <fullName evidence="1">Uncharacterized protein</fullName>
    </submittedName>
</protein>
<dbReference type="Proteomes" id="UP000204221">
    <property type="component" value="Chromosome"/>
</dbReference>
<dbReference type="AlphaFoldDB" id="A0A221W785"/>
<dbReference type="KEGG" id="ahg:AHOG_19605"/>
<keyword evidence="2" id="KW-1185">Reference proteome</keyword>
<organism evidence="1 2">
    <name type="scientific">Actinoalloteichus hoggarensis</name>
    <dbReference type="NCBI Taxonomy" id="1470176"/>
    <lineage>
        <taxon>Bacteria</taxon>
        <taxon>Bacillati</taxon>
        <taxon>Actinomycetota</taxon>
        <taxon>Actinomycetes</taxon>
        <taxon>Pseudonocardiales</taxon>
        <taxon>Pseudonocardiaceae</taxon>
        <taxon>Actinoalloteichus</taxon>
    </lineage>
</organism>
<evidence type="ECO:0000313" key="1">
    <source>
        <dbReference type="EMBL" id="ASO21543.1"/>
    </source>
</evidence>